<reference evidence="11 12" key="1">
    <citation type="journal article" date="2007" name="PLoS Genet.">
        <title>Patterns and implications of gene gain and loss in the evolution of Prochlorococcus.</title>
        <authorList>
            <person name="Kettler G.C."/>
            <person name="Martiny A.C."/>
            <person name="Huang K."/>
            <person name="Zucker J."/>
            <person name="Coleman M.L."/>
            <person name="Rodrigue S."/>
            <person name="Chen F."/>
            <person name="Lapidus A."/>
            <person name="Ferriera S."/>
            <person name="Johnson J."/>
            <person name="Steglich C."/>
            <person name="Church G.M."/>
            <person name="Richardson P."/>
            <person name="Chisholm S.W."/>
        </authorList>
    </citation>
    <scope>NUCLEOTIDE SEQUENCE [LARGE SCALE GENOMIC DNA]</scope>
    <source>
        <strain evidence="12">MIT 9211</strain>
    </source>
</reference>
<keyword evidence="12" id="KW-1185">Reference proteome</keyword>
<dbReference type="EMBL" id="CP000878">
    <property type="protein sequence ID" value="ABX09683.1"/>
    <property type="molecule type" value="Genomic_DNA"/>
</dbReference>
<dbReference type="GO" id="GO:0005737">
    <property type="term" value="C:cytoplasm"/>
    <property type="evidence" value="ECO:0007669"/>
    <property type="project" value="UniProtKB-SubCell"/>
</dbReference>
<evidence type="ECO:0000256" key="8">
    <source>
        <dbReference type="ARBA" id="ARBA00022840"/>
    </source>
</evidence>
<keyword evidence="7" id="KW-0547">Nucleotide-binding</keyword>
<dbReference type="STRING" id="93059.P9211_17521"/>
<dbReference type="NCBIfam" id="TIGR00150">
    <property type="entry name" value="T6A_YjeE"/>
    <property type="match status" value="1"/>
</dbReference>
<dbReference type="GO" id="GO:0005524">
    <property type="term" value="F:ATP binding"/>
    <property type="evidence" value="ECO:0007669"/>
    <property type="project" value="UniProtKB-KW"/>
</dbReference>
<keyword evidence="9" id="KW-0460">Magnesium</keyword>
<dbReference type="SUPFAM" id="SSF52540">
    <property type="entry name" value="P-loop containing nucleoside triphosphate hydrolases"/>
    <property type="match status" value="1"/>
</dbReference>
<evidence type="ECO:0000256" key="2">
    <source>
        <dbReference type="ARBA" id="ARBA00007599"/>
    </source>
</evidence>
<keyword evidence="5" id="KW-0819">tRNA processing</keyword>
<dbReference type="InterPro" id="IPR027417">
    <property type="entry name" value="P-loop_NTPase"/>
</dbReference>
<evidence type="ECO:0000256" key="1">
    <source>
        <dbReference type="ARBA" id="ARBA00004496"/>
    </source>
</evidence>
<evidence type="ECO:0000256" key="5">
    <source>
        <dbReference type="ARBA" id="ARBA00022694"/>
    </source>
</evidence>
<evidence type="ECO:0000256" key="3">
    <source>
        <dbReference type="ARBA" id="ARBA00019010"/>
    </source>
</evidence>
<gene>
    <name evidence="11" type="ordered locus">P9211_17521</name>
</gene>
<dbReference type="GO" id="GO:0046872">
    <property type="term" value="F:metal ion binding"/>
    <property type="evidence" value="ECO:0007669"/>
    <property type="project" value="UniProtKB-KW"/>
</dbReference>
<dbReference type="Proteomes" id="UP000000788">
    <property type="component" value="Chromosome"/>
</dbReference>
<dbReference type="HOGENOM" id="CLU_087829_3_1_3"/>
<keyword evidence="11" id="KW-0418">Kinase</keyword>
<keyword evidence="11" id="KW-0808">Transferase</keyword>
<dbReference type="PANTHER" id="PTHR33540">
    <property type="entry name" value="TRNA THREONYLCARBAMOYLADENOSINE BIOSYNTHESIS PROTEIN TSAE"/>
    <property type="match status" value="1"/>
</dbReference>
<dbReference type="Gene3D" id="3.40.50.300">
    <property type="entry name" value="P-loop containing nucleotide triphosphate hydrolases"/>
    <property type="match status" value="1"/>
</dbReference>
<keyword evidence="8" id="KW-0067">ATP-binding</keyword>
<dbReference type="GO" id="GO:0002949">
    <property type="term" value="P:tRNA threonylcarbamoyladenosine modification"/>
    <property type="evidence" value="ECO:0007669"/>
    <property type="project" value="InterPro"/>
</dbReference>
<proteinExistence type="inferred from homology"/>
<dbReference type="GO" id="GO:0016301">
    <property type="term" value="F:kinase activity"/>
    <property type="evidence" value="ECO:0007669"/>
    <property type="project" value="UniProtKB-KW"/>
</dbReference>
<dbReference type="InterPro" id="IPR003442">
    <property type="entry name" value="T6A_TsaE"/>
</dbReference>
<dbReference type="Pfam" id="PF02367">
    <property type="entry name" value="TsaE"/>
    <property type="match status" value="1"/>
</dbReference>
<evidence type="ECO:0000256" key="7">
    <source>
        <dbReference type="ARBA" id="ARBA00022741"/>
    </source>
</evidence>
<evidence type="ECO:0000313" key="12">
    <source>
        <dbReference type="Proteomes" id="UP000000788"/>
    </source>
</evidence>
<evidence type="ECO:0000313" key="11">
    <source>
        <dbReference type="EMBL" id="ABX09683.1"/>
    </source>
</evidence>
<keyword evidence="4" id="KW-0963">Cytoplasm</keyword>
<comment type="subcellular location">
    <subcellularLocation>
        <location evidence="1">Cytoplasm</location>
    </subcellularLocation>
</comment>
<evidence type="ECO:0000256" key="6">
    <source>
        <dbReference type="ARBA" id="ARBA00022723"/>
    </source>
</evidence>
<sequence length="170" mass="19293">MERNIFKKIEVPESIFWQSTQSGWVLTDLAATIEFGKRLNQVLEDSNLLLLKGTLGSGKTSLVKGIAKDLGIIEPITSPTFALSQHYLTGKRALVHLDLYRLEDINAAYELFIQEEEEAKSLKALMVIEWPCRLGRTFNDAWCANLKYSSNERRLIQLFSPTSKDKNSLT</sequence>
<name>A9BD70_PROM4</name>
<accession>A9BD70</accession>
<dbReference type="AlphaFoldDB" id="A9BD70"/>
<evidence type="ECO:0000256" key="10">
    <source>
        <dbReference type="ARBA" id="ARBA00032441"/>
    </source>
</evidence>
<dbReference type="eggNOG" id="COG0802">
    <property type="taxonomic scope" value="Bacteria"/>
</dbReference>
<protein>
    <recommendedName>
        <fullName evidence="3">tRNA threonylcarbamoyladenosine biosynthesis protein TsaE</fullName>
    </recommendedName>
    <alternativeName>
        <fullName evidence="10">t(6)A37 threonylcarbamoyladenosine biosynthesis protein TsaE</fullName>
    </alternativeName>
</protein>
<organism evidence="11 12">
    <name type="scientific">Prochlorococcus marinus (strain MIT 9211)</name>
    <dbReference type="NCBI Taxonomy" id="93059"/>
    <lineage>
        <taxon>Bacteria</taxon>
        <taxon>Bacillati</taxon>
        <taxon>Cyanobacteriota</taxon>
        <taxon>Cyanophyceae</taxon>
        <taxon>Synechococcales</taxon>
        <taxon>Prochlorococcaceae</taxon>
        <taxon>Prochlorococcus</taxon>
    </lineage>
</organism>
<evidence type="ECO:0000256" key="9">
    <source>
        <dbReference type="ARBA" id="ARBA00022842"/>
    </source>
</evidence>
<dbReference type="RefSeq" id="WP_012196303.1">
    <property type="nucleotide sequence ID" value="NC_009976.1"/>
</dbReference>
<keyword evidence="6" id="KW-0479">Metal-binding</keyword>
<dbReference type="KEGG" id="pmj:P9211_17521"/>
<evidence type="ECO:0000256" key="4">
    <source>
        <dbReference type="ARBA" id="ARBA00022490"/>
    </source>
</evidence>
<comment type="similarity">
    <text evidence="2">Belongs to the TsaE family.</text>
</comment>
<dbReference type="PANTHER" id="PTHR33540:SF2">
    <property type="entry name" value="TRNA THREONYLCARBAMOYLADENOSINE BIOSYNTHESIS PROTEIN TSAE"/>
    <property type="match status" value="1"/>
</dbReference>